<dbReference type="EMBL" id="ML992667">
    <property type="protein sequence ID" value="KAF2215072.1"/>
    <property type="molecule type" value="Genomic_DNA"/>
</dbReference>
<protein>
    <recommendedName>
        <fullName evidence="5">Short chain dehydrogenase family protein</fullName>
    </recommendedName>
</protein>
<evidence type="ECO:0000256" key="2">
    <source>
        <dbReference type="SAM" id="MobiDB-lite"/>
    </source>
</evidence>
<dbReference type="InterPro" id="IPR002347">
    <property type="entry name" value="SDR_fam"/>
</dbReference>
<dbReference type="PANTHER" id="PTHR42808:SF4">
    <property type="entry name" value="SHORT CHAIN DEHYDROGENASE"/>
    <property type="match status" value="1"/>
</dbReference>
<reference evidence="3" key="1">
    <citation type="journal article" date="2020" name="Stud. Mycol.">
        <title>101 Dothideomycetes genomes: a test case for predicting lifestyles and emergence of pathogens.</title>
        <authorList>
            <person name="Haridas S."/>
            <person name="Albert R."/>
            <person name="Binder M."/>
            <person name="Bloem J."/>
            <person name="Labutti K."/>
            <person name="Salamov A."/>
            <person name="Andreopoulos B."/>
            <person name="Baker S."/>
            <person name="Barry K."/>
            <person name="Bills G."/>
            <person name="Bluhm B."/>
            <person name="Cannon C."/>
            <person name="Castanera R."/>
            <person name="Culley D."/>
            <person name="Daum C."/>
            <person name="Ezra D."/>
            <person name="Gonzalez J."/>
            <person name="Henrissat B."/>
            <person name="Kuo A."/>
            <person name="Liang C."/>
            <person name="Lipzen A."/>
            <person name="Lutzoni F."/>
            <person name="Magnuson J."/>
            <person name="Mondo S."/>
            <person name="Nolan M."/>
            <person name="Ohm R."/>
            <person name="Pangilinan J."/>
            <person name="Park H.-J."/>
            <person name="Ramirez L."/>
            <person name="Alfaro M."/>
            <person name="Sun H."/>
            <person name="Tritt A."/>
            <person name="Yoshinaga Y."/>
            <person name="Zwiers L.-H."/>
            <person name="Turgeon B."/>
            <person name="Goodwin S."/>
            <person name="Spatafora J."/>
            <person name="Crous P."/>
            <person name="Grigoriev I."/>
        </authorList>
    </citation>
    <scope>NUCLEOTIDE SEQUENCE</scope>
    <source>
        <strain evidence="3">SCOH1-5</strain>
    </source>
</reference>
<dbReference type="InterPro" id="IPR036291">
    <property type="entry name" value="NAD(P)-bd_dom_sf"/>
</dbReference>
<name>A0A6A6FNP1_9PEZI</name>
<feature type="region of interest" description="Disordered" evidence="2">
    <location>
        <begin position="288"/>
        <end position="318"/>
    </location>
</feature>
<dbReference type="Pfam" id="PF13561">
    <property type="entry name" value="adh_short_C2"/>
    <property type="match status" value="1"/>
</dbReference>
<dbReference type="OrthoDB" id="5327538at2759"/>
<gene>
    <name evidence="3" type="ORF">CERZMDRAFT_37220</name>
</gene>
<sequence length="318" mass="35030">MAPSSNKPIALVIGASRGIGRQVAIDLAKNGYAVILSAKSTSSPSSTTPFPPDPNSSSSTITTVAREISSLGHESLAIACDNRYPDQIQSLITQAFAWKHRLDVVVYNSGAIWWSSVEKTDLKRFQLMQKINPEGLYAVVQEVLKVWNDGQNNAHRRIVVVSPPIYSRFVKGKTAYAMGKFAMSTLTLGLAVDFERQNKPNTAITSIWPAAAIDSAATQSNRTREARSALRTPTIFSDAILAIIRSPAQDVNGKLVLDEDFLREHEGITDFGKYALVEGTEPRRIMPKKMPDLRVEEQDDEGVRVDSTEMRRDRGAKL</sequence>
<dbReference type="Gene3D" id="3.40.50.720">
    <property type="entry name" value="NAD(P)-binding Rossmann-like Domain"/>
    <property type="match status" value="1"/>
</dbReference>
<dbReference type="InterPro" id="IPR051935">
    <property type="entry name" value="HSDL2"/>
</dbReference>
<dbReference type="PRINTS" id="PR00081">
    <property type="entry name" value="GDHRDH"/>
</dbReference>
<keyword evidence="4" id="KW-1185">Reference proteome</keyword>
<accession>A0A6A6FNP1</accession>
<dbReference type="SUPFAM" id="SSF51735">
    <property type="entry name" value="NAD(P)-binding Rossmann-fold domains"/>
    <property type="match status" value="1"/>
</dbReference>
<dbReference type="PROSITE" id="PS00061">
    <property type="entry name" value="ADH_SHORT"/>
    <property type="match status" value="1"/>
</dbReference>
<evidence type="ECO:0008006" key="5">
    <source>
        <dbReference type="Google" id="ProtNLM"/>
    </source>
</evidence>
<proteinExistence type="predicted"/>
<organism evidence="3 4">
    <name type="scientific">Cercospora zeae-maydis SCOH1-5</name>
    <dbReference type="NCBI Taxonomy" id="717836"/>
    <lineage>
        <taxon>Eukaryota</taxon>
        <taxon>Fungi</taxon>
        <taxon>Dikarya</taxon>
        <taxon>Ascomycota</taxon>
        <taxon>Pezizomycotina</taxon>
        <taxon>Dothideomycetes</taxon>
        <taxon>Dothideomycetidae</taxon>
        <taxon>Mycosphaerellales</taxon>
        <taxon>Mycosphaerellaceae</taxon>
        <taxon>Cercospora</taxon>
    </lineage>
</organism>
<evidence type="ECO:0000313" key="3">
    <source>
        <dbReference type="EMBL" id="KAF2215072.1"/>
    </source>
</evidence>
<dbReference type="Proteomes" id="UP000799539">
    <property type="component" value="Unassembled WGS sequence"/>
</dbReference>
<dbReference type="PANTHER" id="PTHR42808">
    <property type="entry name" value="HYDROXYSTEROID DEHYDROGENASE-LIKE PROTEIN 2"/>
    <property type="match status" value="1"/>
</dbReference>
<keyword evidence="1" id="KW-0521">NADP</keyword>
<evidence type="ECO:0000256" key="1">
    <source>
        <dbReference type="ARBA" id="ARBA00022857"/>
    </source>
</evidence>
<feature type="region of interest" description="Disordered" evidence="2">
    <location>
        <begin position="40"/>
        <end position="59"/>
    </location>
</feature>
<dbReference type="InterPro" id="IPR020904">
    <property type="entry name" value="Sc_DH/Rdtase_CS"/>
</dbReference>
<evidence type="ECO:0000313" key="4">
    <source>
        <dbReference type="Proteomes" id="UP000799539"/>
    </source>
</evidence>
<dbReference type="AlphaFoldDB" id="A0A6A6FNP1"/>